<dbReference type="GO" id="GO:0006310">
    <property type="term" value="P:DNA recombination"/>
    <property type="evidence" value="ECO:0007669"/>
    <property type="project" value="UniProtKB-KW"/>
</dbReference>
<reference evidence="3" key="1">
    <citation type="journal article" date="2021" name="PeerJ">
        <title>Extensive microbial diversity within the chicken gut microbiome revealed by metagenomics and culture.</title>
        <authorList>
            <person name="Gilroy R."/>
            <person name="Ravi A."/>
            <person name="Getino M."/>
            <person name="Pursley I."/>
            <person name="Horton D.L."/>
            <person name="Alikhan N.F."/>
            <person name="Baker D."/>
            <person name="Gharbi K."/>
            <person name="Hall N."/>
            <person name="Watson M."/>
            <person name="Adriaenssens E.M."/>
            <person name="Foster-Nyarko E."/>
            <person name="Jarju S."/>
            <person name="Secka A."/>
            <person name="Antonio M."/>
            <person name="Oren A."/>
            <person name="Chaudhuri R.R."/>
            <person name="La Ragione R."/>
            <person name="Hildebrand F."/>
            <person name="Pallen M.J."/>
        </authorList>
    </citation>
    <scope>NUCLEOTIDE SEQUENCE</scope>
    <source>
        <strain evidence="3">ChiBcec18-1249</strain>
    </source>
</reference>
<dbReference type="GO" id="GO:0015074">
    <property type="term" value="P:DNA integration"/>
    <property type="evidence" value="ECO:0007669"/>
    <property type="project" value="InterPro"/>
</dbReference>
<evidence type="ECO:0000313" key="4">
    <source>
        <dbReference type="Proteomes" id="UP000823824"/>
    </source>
</evidence>
<comment type="caution">
    <text evidence="3">The sequence shown here is derived from an EMBL/GenBank/DDBJ whole genome shotgun (WGS) entry which is preliminary data.</text>
</comment>
<feature type="non-terminal residue" evidence="3">
    <location>
        <position position="1"/>
    </location>
</feature>
<dbReference type="InterPro" id="IPR002104">
    <property type="entry name" value="Integrase_catalytic"/>
</dbReference>
<dbReference type="EMBL" id="DWZJ01000040">
    <property type="protein sequence ID" value="HJB13068.1"/>
    <property type="molecule type" value="Genomic_DNA"/>
</dbReference>
<protein>
    <submittedName>
        <fullName evidence="3">Tyrosine-type recombinase/integrase</fullName>
    </submittedName>
</protein>
<proteinExistence type="predicted"/>
<dbReference type="AlphaFoldDB" id="A0A9D2LID3"/>
<evidence type="ECO:0000259" key="2">
    <source>
        <dbReference type="PROSITE" id="PS51898"/>
    </source>
</evidence>
<name>A0A9D2LID3_9FIRM</name>
<gene>
    <name evidence="3" type="ORF">H9787_05090</name>
</gene>
<dbReference type="SUPFAM" id="SSF56349">
    <property type="entry name" value="DNA breaking-rejoining enzymes"/>
    <property type="match status" value="1"/>
</dbReference>
<dbReference type="Proteomes" id="UP000823824">
    <property type="component" value="Unassembled WGS sequence"/>
</dbReference>
<accession>A0A9D2LID3</accession>
<dbReference type="Pfam" id="PF00589">
    <property type="entry name" value="Phage_integrase"/>
    <property type="match status" value="1"/>
</dbReference>
<dbReference type="PROSITE" id="PS51898">
    <property type="entry name" value="TYR_RECOMBINASE"/>
    <property type="match status" value="1"/>
</dbReference>
<dbReference type="InterPro" id="IPR013762">
    <property type="entry name" value="Integrase-like_cat_sf"/>
</dbReference>
<dbReference type="InterPro" id="IPR011010">
    <property type="entry name" value="DNA_brk_join_enz"/>
</dbReference>
<dbReference type="GO" id="GO:0003677">
    <property type="term" value="F:DNA binding"/>
    <property type="evidence" value="ECO:0007669"/>
    <property type="project" value="InterPro"/>
</dbReference>
<keyword evidence="1" id="KW-0233">DNA recombination</keyword>
<reference evidence="3" key="2">
    <citation type="submission" date="2021-04" db="EMBL/GenBank/DDBJ databases">
        <authorList>
            <person name="Gilroy R."/>
        </authorList>
    </citation>
    <scope>NUCLEOTIDE SEQUENCE</scope>
    <source>
        <strain evidence="3">ChiBcec18-1249</strain>
    </source>
</reference>
<evidence type="ECO:0000313" key="3">
    <source>
        <dbReference type="EMBL" id="HJB13068.1"/>
    </source>
</evidence>
<dbReference type="Gene3D" id="1.10.443.10">
    <property type="entry name" value="Intergrase catalytic core"/>
    <property type="match status" value="1"/>
</dbReference>
<sequence length="228" mass="25333">RISRESLAQIGEKGIMFKFPTMRGCNSTVLTLKEPKTKTSVRKVFLPRAVAEMLVERRKTIDELKELLGDEYRDYDLVFASTQGTPTEANCINRAFSKLIADNNLPKVVFHSLRHTSTTYKLKLSGGDIKAVQGDTGHAQATMVTERYAHILDDDRRVNAARFQKEFYGGGGTVETTEVTESPKEQQIPMQDSLQNLDAAAKQQLLLKLLTESPDMVALLTALAGRSA</sequence>
<organism evidence="3 4">
    <name type="scientific">Candidatus Oscillibacter excrementigallinarum</name>
    <dbReference type="NCBI Taxonomy" id="2838716"/>
    <lineage>
        <taxon>Bacteria</taxon>
        <taxon>Bacillati</taxon>
        <taxon>Bacillota</taxon>
        <taxon>Clostridia</taxon>
        <taxon>Eubacteriales</taxon>
        <taxon>Oscillospiraceae</taxon>
        <taxon>Oscillibacter</taxon>
    </lineage>
</organism>
<feature type="domain" description="Tyr recombinase" evidence="2">
    <location>
        <begin position="1"/>
        <end position="162"/>
    </location>
</feature>
<evidence type="ECO:0000256" key="1">
    <source>
        <dbReference type="ARBA" id="ARBA00023172"/>
    </source>
</evidence>